<evidence type="ECO:0000313" key="2">
    <source>
        <dbReference type="Proteomes" id="UP000246171"/>
    </source>
</evidence>
<dbReference type="OrthoDB" id="3250101at2759"/>
<dbReference type="EMBL" id="MSFU01000061">
    <property type="protein sequence ID" value="PWY61694.1"/>
    <property type="molecule type" value="Genomic_DNA"/>
</dbReference>
<comment type="caution">
    <text evidence="1">The sequence shown here is derived from an EMBL/GenBank/DDBJ whole genome shotgun (WGS) entry which is preliminary data.</text>
</comment>
<dbReference type="RefSeq" id="XP_025381779.1">
    <property type="nucleotide sequence ID" value="XM_025528089.1"/>
</dbReference>
<dbReference type="Gene3D" id="3.10.10.10">
    <property type="entry name" value="HIV Type 1 Reverse Transcriptase, subunit A, domain 1"/>
    <property type="match status" value="1"/>
</dbReference>
<dbReference type="Proteomes" id="UP000246171">
    <property type="component" value="Unassembled WGS sequence"/>
</dbReference>
<dbReference type="GeneID" id="37050051"/>
<feature type="non-terminal residue" evidence="1">
    <location>
        <position position="1"/>
    </location>
</feature>
<proteinExistence type="predicted"/>
<name>A0A317UHZ6_ASPEC</name>
<organism evidence="1 2">
    <name type="scientific">Aspergillus eucalypticola (strain CBS 122712 / IBT 29274)</name>
    <dbReference type="NCBI Taxonomy" id="1448314"/>
    <lineage>
        <taxon>Eukaryota</taxon>
        <taxon>Fungi</taxon>
        <taxon>Dikarya</taxon>
        <taxon>Ascomycota</taxon>
        <taxon>Pezizomycotina</taxon>
        <taxon>Eurotiomycetes</taxon>
        <taxon>Eurotiomycetidae</taxon>
        <taxon>Eurotiales</taxon>
        <taxon>Aspergillaceae</taxon>
        <taxon>Aspergillus</taxon>
        <taxon>Aspergillus subgen. Circumdati</taxon>
    </lineage>
</organism>
<protein>
    <submittedName>
        <fullName evidence="1">Uncharacterized protein</fullName>
    </submittedName>
</protein>
<keyword evidence="2" id="KW-1185">Reference proteome</keyword>
<gene>
    <name evidence="1" type="ORF">BO83DRAFT_327483</name>
</gene>
<dbReference type="VEuPathDB" id="FungiDB:BO83DRAFT_327483"/>
<dbReference type="InterPro" id="IPR043502">
    <property type="entry name" value="DNA/RNA_pol_sf"/>
</dbReference>
<reference evidence="1" key="1">
    <citation type="submission" date="2016-12" db="EMBL/GenBank/DDBJ databases">
        <title>The genomes of Aspergillus section Nigri reveals drivers in fungal speciation.</title>
        <authorList>
            <consortium name="DOE Joint Genome Institute"/>
            <person name="Vesth T.C."/>
            <person name="Nybo J."/>
            <person name="Theobald S."/>
            <person name="Brandl J."/>
            <person name="Frisvad J.C."/>
            <person name="Nielsen K.F."/>
            <person name="Lyhne E.K."/>
            <person name="Kogle M.E."/>
            <person name="Kuo A."/>
            <person name="Riley R."/>
            <person name="Clum A."/>
            <person name="Nolan M."/>
            <person name="Lipzen A."/>
            <person name="Salamov A."/>
            <person name="Henrissat B."/>
            <person name="Wiebenga A."/>
            <person name="De vries R.P."/>
            <person name="Grigoriev I.V."/>
            <person name="Mortensen U.H."/>
            <person name="Andersen M.R."/>
            <person name="Baker S.E."/>
        </authorList>
    </citation>
    <scope>NUCLEOTIDE SEQUENCE</scope>
    <source>
        <strain evidence="1">CBS 122712</strain>
    </source>
</reference>
<evidence type="ECO:0000313" key="1">
    <source>
        <dbReference type="EMBL" id="PWY61694.1"/>
    </source>
</evidence>
<dbReference type="AlphaFoldDB" id="A0A317UHZ6"/>
<dbReference type="SUPFAM" id="SSF56672">
    <property type="entry name" value="DNA/RNA polymerases"/>
    <property type="match status" value="1"/>
</dbReference>
<sequence length="69" mass="8581">YIYFFKRSARAPILFTFKKNNNLYFYKDYKSLNKIFVKNYYSLSLILEILDRISGNEYLFKYNINNVYY</sequence>
<accession>A0A317UHZ6</accession>